<evidence type="ECO:0000313" key="3">
    <source>
        <dbReference type="Proteomes" id="UP000054279"/>
    </source>
</evidence>
<feature type="transmembrane region" description="Helical" evidence="1">
    <location>
        <begin position="262"/>
        <end position="283"/>
    </location>
</feature>
<proteinExistence type="predicted"/>
<dbReference type="AlphaFoldDB" id="A0A0C9UEW8"/>
<accession>A0A0C9UEW8</accession>
<name>A0A0C9UEW8_SPHS4</name>
<evidence type="ECO:0000256" key="1">
    <source>
        <dbReference type="SAM" id="Phobius"/>
    </source>
</evidence>
<keyword evidence="1" id="KW-0472">Membrane</keyword>
<sequence>MATPNGTSNGTTPAIPVLPNPFTPLAFLPPDIARETAVASYVLVGTLGVIIWDILNNLVGDYKLLTKHRFGPATLTYFVSRIAALAYVLQSTIFETAPVGNCPKLEKILDAFYPVSVSTTALLFFFRIRAIFNRDKYVVPAFFVLWLCVVAGTLTVAFAVTGINIGPTNYCLNFSLQPYAAAGGIVPLVHDTCVFLAISWKLYKNAYVDLNLKTGVRTVLYGEYLPIFSKALLQDGQIYYLVTLCSNLLTVIMVYVDSVPVTYRTMFSVPNIMITNIMAARVYRNTKFGLIRESQLSTTGRSTGDQRAGIPLYNRGVVRPGTSMATGTTVQDFEVHVTTDVQHATDSDLKVSGKY</sequence>
<dbReference type="HOGENOM" id="CLU_060549_0_0_1"/>
<feature type="transmembrane region" description="Helical" evidence="1">
    <location>
        <begin position="108"/>
        <end position="126"/>
    </location>
</feature>
<gene>
    <name evidence="2" type="ORF">M422DRAFT_229611</name>
</gene>
<dbReference type="OrthoDB" id="3038990at2759"/>
<feature type="transmembrane region" description="Helical" evidence="1">
    <location>
        <begin position="38"/>
        <end position="58"/>
    </location>
</feature>
<keyword evidence="3" id="KW-1185">Reference proteome</keyword>
<dbReference type="Proteomes" id="UP000054279">
    <property type="component" value="Unassembled WGS sequence"/>
</dbReference>
<keyword evidence="1" id="KW-1133">Transmembrane helix</keyword>
<protein>
    <submittedName>
        <fullName evidence="2">Uncharacterized protein</fullName>
    </submittedName>
</protein>
<keyword evidence="1" id="KW-0812">Transmembrane</keyword>
<reference evidence="2 3" key="1">
    <citation type="submission" date="2014-06" db="EMBL/GenBank/DDBJ databases">
        <title>Evolutionary Origins and Diversification of the Mycorrhizal Mutualists.</title>
        <authorList>
            <consortium name="DOE Joint Genome Institute"/>
            <consortium name="Mycorrhizal Genomics Consortium"/>
            <person name="Kohler A."/>
            <person name="Kuo A."/>
            <person name="Nagy L.G."/>
            <person name="Floudas D."/>
            <person name="Copeland A."/>
            <person name="Barry K.W."/>
            <person name="Cichocki N."/>
            <person name="Veneault-Fourrey C."/>
            <person name="LaButti K."/>
            <person name="Lindquist E.A."/>
            <person name="Lipzen A."/>
            <person name="Lundell T."/>
            <person name="Morin E."/>
            <person name="Murat C."/>
            <person name="Riley R."/>
            <person name="Ohm R."/>
            <person name="Sun H."/>
            <person name="Tunlid A."/>
            <person name="Henrissat B."/>
            <person name="Grigoriev I.V."/>
            <person name="Hibbett D.S."/>
            <person name="Martin F."/>
        </authorList>
    </citation>
    <scope>NUCLEOTIDE SEQUENCE [LARGE SCALE GENOMIC DNA]</scope>
    <source>
        <strain evidence="2 3">SS14</strain>
    </source>
</reference>
<evidence type="ECO:0000313" key="2">
    <source>
        <dbReference type="EMBL" id="KIJ41548.1"/>
    </source>
</evidence>
<dbReference type="EMBL" id="KN837136">
    <property type="protein sequence ID" value="KIJ41548.1"/>
    <property type="molecule type" value="Genomic_DNA"/>
</dbReference>
<feature type="transmembrane region" description="Helical" evidence="1">
    <location>
        <begin position="238"/>
        <end position="256"/>
    </location>
</feature>
<feature type="transmembrane region" description="Helical" evidence="1">
    <location>
        <begin position="70"/>
        <end position="88"/>
    </location>
</feature>
<feature type="transmembrane region" description="Helical" evidence="1">
    <location>
        <begin position="180"/>
        <end position="203"/>
    </location>
</feature>
<feature type="transmembrane region" description="Helical" evidence="1">
    <location>
        <begin position="138"/>
        <end position="160"/>
    </location>
</feature>
<organism evidence="2 3">
    <name type="scientific">Sphaerobolus stellatus (strain SS14)</name>
    <dbReference type="NCBI Taxonomy" id="990650"/>
    <lineage>
        <taxon>Eukaryota</taxon>
        <taxon>Fungi</taxon>
        <taxon>Dikarya</taxon>
        <taxon>Basidiomycota</taxon>
        <taxon>Agaricomycotina</taxon>
        <taxon>Agaricomycetes</taxon>
        <taxon>Phallomycetidae</taxon>
        <taxon>Geastrales</taxon>
        <taxon>Sphaerobolaceae</taxon>
        <taxon>Sphaerobolus</taxon>
    </lineage>
</organism>